<dbReference type="PROSITE" id="PS50983">
    <property type="entry name" value="FE_B12_PBP"/>
    <property type="match status" value="1"/>
</dbReference>
<evidence type="ECO:0000256" key="1">
    <source>
        <dbReference type="ARBA" id="ARBA00008814"/>
    </source>
</evidence>
<accession>A0ABV3G421</accession>
<reference evidence="4 5" key="1">
    <citation type="submission" date="2024-06" db="EMBL/GenBank/DDBJ databases">
        <title>The Natural Products Discovery Center: Release of the First 8490 Sequenced Strains for Exploring Actinobacteria Biosynthetic Diversity.</title>
        <authorList>
            <person name="Kalkreuter E."/>
            <person name="Kautsar S.A."/>
            <person name="Yang D."/>
            <person name="Bader C.D."/>
            <person name="Teijaro C.N."/>
            <person name="Fluegel L."/>
            <person name="Davis C.M."/>
            <person name="Simpson J.R."/>
            <person name="Lauterbach L."/>
            <person name="Steele A.D."/>
            <person name="Gui C."/>
            <person name="Meng S."/>
            <person name="Li G."/>
            <person name="Viehrig K."/>
            <person name="Ye F."/>
            <person name="Su P."/>
            <person name="Kiefer A.F."/>
            <person name="Nichols A."/>
            <person name="Cepeda A.J."/>
            <person name="Yan W."/>
            <person name="Fan B."/>
            <person name="Jiang Y."/>
            <person name="Adhikari A."/>
            <person name="Zheng C.-J."/>
            <person name="Schuster L."/>
            <person name="Cowan T.M."/>
            <person name="Smanski M.J."/>
            <person name="Chevrette M.G."/>
            <person name="De Carvalho L.P.S."/>
            <person name="Shen B."/>
        </authorList>
    </citation>
    <scope>NUCLEOTIDE SEQUENCE [LARGE SCALE GENOMIC DNA]</scope>
    <source>
        <strain evidence="4 5">NPDC050403</strain>
    </source>
</reference>
<dbReference type="RefSeq" id="WP_357789476.1">
    <property type="nucleotide sequence ID" value="NZ_JBFAKC010000021.1"/>
</dbReference>
<dbReference type="Proteomes" id="UP001551695">
    <property type="component" value="Unassembled WGS sequence"/>
</dbReference>
<keyword evidence="2" id="KW-0732">Signal</keyword>
<dbReference type="SUPFAM" id="SSF53807">
    <property type="entry name" value="Helical backbone' metal receptor"/>
    <property type="match status" value="1"/>
</dbReference>
<feature type="domain" description="Fe/B12 periplasmic-binding" evidence="3">
    <location>
        <begin position="64"/>
        <end position="329"/>
    </location>
</feature>
<evidence type="ECO:0000313" key="5">
    <source>
        <dbReference type="Proteomes" id="UP001551695"/>
    </source>
</evidence>
<feature type="chain" id="PRO_5045964736" evidence="2">
    <location>
        <begin position="31"/>
        <end position="329"/>
    </location>
</feature>
<dbReference type="InterPro" id="IPR002491">
    <property type="entry name" value="ABC_transptr_periplasmic_BD"/>
</dbReference>
<proteinExistence type="inferred from homology"/>
<keyword evidence="5" id="KW-1185">Reference proteome</keyword>
<comment type="caution">
    <text evidence="4">The sequence shown here is derived from an EMBL/GenBank/DDBJ whole genome shotgun (WGS) entry which is preliminary data.</text>
</comment>
<dbReference type="PANTHER" id="PTHR30535:SF34">
    <property type="entry name" value="MOLYBDATE-BINDING PROTEIN MOLA"/>
    <property type="match status" value="1"/>
</dbReference>
<evidence type="ECO:0000256" key="2">
    <source>
        <dbReference type="SAM" id="SignalP"/>
    </source>
</evidence>
<organism evidence="4 5">
    <name type="scientific">Nocardia aurea</name>
    <dbReference type="NCBI Taxonomy" id="2144174"/>
    <lineage>
        <taxon>Bacteria</taxon>
        <taxon>Bacillati</taxon>
        <taxon>Actinomycetota</taxon>
        <taxon>Actinomycetes</taxon>
        <taxon>Mycobacteriales</taxon>
        <taxon>Nocardiaceae</taxon>
        <taxon>Nocardia</taxon>
    </lineage>
</organism>
<comment type="similarity">
    <text evidence="1">Belongs to the bacterial solute-binding protein 8 family.</text>
</comment>
<dbReference type="PANTHER" id="PTHR30535">
    <property type="entry name" value="VITAMIN B12-BINDING PROTEIN"/>
    <property type="match status" value="1"/>
</dbReference>
<protein>
    <submittedName>
        <fullName evidence="4">ABC transporter substrate-binding protein</fullName>
    </submittedName>
</protein>
<sequence>MKLSPARRRVHRFAVLPVASAVLVGLTACGGPTAPISDAGPGSGFPLTISSCGRDVTFEEAPRRVVTVGSIAAPMIAAAGAADRVVARTFETAPFPGAYAERLAPAEFLAPTAELAREEIINRAPDVVVSFEGAAVTPDDLAAARIPLIVTRGYCRNAAGSFDDVFADIELYGKLFGTERAAEEEVAALRARVASVTAKYPPEQRQRPAAALILSRDGSTLNAYGGTSTVDTQMDILGLTNIFGDVAERSFGANTETLIQRDPEIVFLLTQGDQTPQSARAALRARPELAAIDAIRADRVIAVPFGYTGPGPVAVEGLETLADRLGALR</sequence>
<evidence type="ECO:0000313" key="4">
    <source>
        <dbReference type="EMBL" id="MEV0712429.1"/>
    </source>
</evidence>
<dbReference type="EMBL" id="JBFAKC010000021">
    <property type="protein sequence ID" value="MEV0712429.1"/>
    <property type="molecule type" value="Genomic_DNA"/>
</dbReference>
<dbReference type="Pfam" id="PF01497">
    <property type="entry name" value="Peripla_BP_2"/>
    <property type="match status" value="1"/>
</dbReference>
<gene>
    <name evidence="4" type="ORF">AB0I48_33225</name>
</gene>
<dbReference type="PROSITE" id="PS51257">
    <property type="entry name" value="PROKAR_LIPOPROTEIN"/>
    <property type="match status" value="1"/>
</dbReference>
<dbReference type="Gene3D" id="3.40.50.1980">
    <property type="entry name" value="Nitrogenase molybdenum iron protein domain"/>
    <property type="match status" value="2"/>
</dbReference>
<evidence type="ECO:0000259" key="3">
    <source>
        <dbReference type="PROSITE" id="PS50983"/>
    </source>
</evidence>
<feature type="signal peptide" evidence="2">
    <location>
        <begin position="1"/>
        <end position="30"/>
    </location>
</feature>
<name>A0ABV3G421_9NOCA</name>
<dbReference type="InterPro" id="IPR050902">
    <property type="entry name" value="ABC_Transporter_SBP"/>
</dbReference>